<dbReference type="RefSeq" id="XP_014673837.1">
    <property type="nucleotide sequence ID" value="XM_014818351.1"/>
</dbReference>
<proteinExistence type="predicted"/>
<dbReference type="PANTHER" id="PTHR43725">
    <property type="entry name" value="UDP-GLUCOSE 4-EPIMERASE"/>
    <property type="match status" value="1"/>
</dbReference>
<dbReference type="Gene3D" id="3.40.50.720">
    <property type="entry name" value="NAD(P)-binding Rossmann-like Domain"/>
    <property type="match status" value="1"/>
</dbReference>
<dbReference type="InterPro" id="IPR001509">
    <property type="entry name" value="Epimerase_deHydtase"/>
</dbReference>
<evidence type="ECO:0000313" key="4">
    <source>
        <dbReference type="Proteomes" id="UP000695022"/>
    </source>
</evidence>
<organism evidence="4 5">
    <name type="scientific">Priapulus caudatus</name>
    <name type="common">Priapulid worm</name>
    <dbReference type="NCBI Taxonomy" id="37621"/>
    <lineage>
        <taxon>Eukaryota</taxon>
        <taxon>Metazoa</taxon>
        <taxon>Ecdysozoa</taxon>
        <taxon>Scalidophora</taxon>
        <taxon>Priapulida</taxon>
        <taxon>Priapulimorpha</taxon>
        <taxon>Priapulimorphida</taxon>
        <taxon>Priapulidae</taxon>
        <taxon>Priapulus</taxon>
    </lineage>
</organism>
<accession>A0ABM1ENR6</accession>
<dbReference type="GeneID" id="106814077"/>
<feature type="region of interest" description="Disordered" evidence="1">
    <location>
        <begin position="401"/>
        <end position="429"/>
    </location>
</feature>
<dbReference type="SUPFAM" id="SSF51735">
    <property type="entry name" value="NAD(P)-binding Rossmann-fold domains"/>
    <property type="match status" value="1"/>
</dbReference>
<keyword evidence="2" id="KW-0732">Signal</keyword>
<dbReference type="PANTHER" id="PTHR43725:SF32">
    <property type="entry name" value="NAD-DEPENDENT EPIMERASE_DEHYDRATASE DOMAIN-CONTAINING PROTEIN"/>
    <property type="match status" value="1"/>
</dbReference>
<sequence>MQSRFVESVRRQDRPCSVEYLRLLLFALLLMSQKAASSADAAKPPQNVLVFGGNGLMGSATVTALRRYAPDANIFIVNRGNWYWDTSEIVKPYVTHVRCDRQSLVDCAAMRKHENVLFDLVVDFSGYRPSFIRSATQLLKGRVGLYVYMSTDSVYEVSIDKTHDGLSVETDAIRPEAAEERRRLNEADSYGHEKFQGEEELAAQVNKYGGFPYVVLRLPDVIGPRDNTGRFWPYQMWIKYQQFLETPITLPSDIAGQPMSLVFSEDVARAVIDSWQAGKKVHNQAINLGFDEDTSLMNFLQRIQRHLGVKDGDASYELVPSCVHLFPSVTRGPVDISKAKNLIGWQPTSLDDAISKTVQFYNAAETRFASERDDVFEDLSRWVIRDKGRRKRAMATFVQLFEEPQTGKRDSEPADGSSGGTKRQKTEEL</sequence>
<dbReference type="Pfam" id="PF01370">
    <property type="entry name" value="Epimerase"/>
    <property type="match status" value="1"/>
</dbReference>
<evidence type="ECO:0000259" key="3">
    <source>
        <dbReference type="Pfam" id="PF01370"/>
    </source>
</evidence>
<feature type="signal peptide" evidence="2">
    <location>
        <begin position="1"/>
        <end position="39"/>
    </location>
</feature>
<gene>
    <name evidence="5" type="primary">LOC106814077</name>
</gene>
<dbReference type="InterPro" id="IPR036291">
    <property type="entry name" value="NAD(P)-bd_dom_sf"/>
</dbReference>
<feature type="domain" description="NAD-dependent epimerase/dehydratase" evidence="3">
    <location>
        <begin position="48"/>
        <end position="289"/>
    </location>
</feature>
<protein>
    <submittedName>
        <fullName evidence="5">Uncharacterized protein LOC106814077 isoform X1</fullName>
    </submittedName>
</protein>
<feature type="chain" id="PRO_5045277391" evidence="2">
    <location>
        <begin position="40"/>
        <end position="429"/>
    </location>
</feature>
<dbReference type="Proteomes" id="UP000695022">
    <property type="component" value="Unplaced"/>
</dbReference>
<evidence type="ECO:0000256" key="1">
    <source>
        <dbReference type="SAM" id="MobiDB-lite"/>
    </source>
</evidence>
<keyword evidence="4" id="KW-1185">Reference proteome</keyword>
<name>A0ABM1ENR6_PRICU</name>
<evidence type="ECO:0000256" key="2">
    <source>
        <dbReference type="SAM" id="SignalP"/>
    </source>
</evidence>
<evidence type="ECO:0000313" key="5">
    <source>
        <dbReference type="RefSeq" id="XP_014673837.1"/>
    </source>
</evidence>
<reference evidence="5" key="1">
    <citation type="submission" date="2025-08" db="UniProtKB">
        <authorList>
            <consortium name="RefSeq"/>
        </authorList>
    </citation>
    <scope>IDENTIFICATION</scope>
</reference>